<proteinExistence type="predicted"/>
<evidence type="ECO:0000256" key="2">
    <source>
        <dbReference type="SAM" id="SignalP"/>
    </source>
</evidence>
<feature type="signal peptide" evidence="2">
    <location>
        <begin position="1"/>
        <end position="22"/>
    </location>
</feature>
<evidence type="ECO:0000313" key="4">
    <source>
        <dbReference type="Proteomes" id="UP000077857"/>
    </source>
</evidence>
<gene>
    <name evidence="3" type="ORF">A1507_13510</name>
</gene>
<protein>
    <submittedName>
        <fullName evidence="3">Uncharacterized protein</fullName>
    </submittedName>
</protein>
<accession>A0A177NDZ9</accession>
<feature type="compositionally biased region" description="Low complexity" evidence="1">
    <location>
        <begin position="95"/>
        <end position="106"/>
    </location>
</feature>
<name>A0A177NDZ9_9GAMM</name>
<keyword evidence="2" id="KW-0732">Signal</keyword>
<dbReference type="AlphaFoldDB" id="A0A177NDZ9"/>
<evidence type="ECO:0000256" key="1">
    <source>
        <dbReference type="SAM" id="MobiDB-lite"/>
    </source>
</evidence>
<dbReference type="RefSeq" id="WP_064040708.1">
    <property type="nucleotide sequence ID" value="NZ_LUUJ01000080.1"/>
</dbReference>
<dbReference type="Proteomes" id="UP000077857">
    <property type="component" value="Unassembled WGS sequence"/>
</dbReference>
<feature type="region of interest" description="Disordered" evidence="1">
    <location>
        <begin position="85"/>
        <end position="106"/>
    </location>
</feature>
<sequence length="106" mass="11229">MSSVNKFWGVLLLGLVSGAVQARAVDYCKAIRTFDGKDATAAPAIKYEDCSGVAFIDYAKYYVEARCWAGAYDLVPGKCDSVKTEAAAEAEPDPAEATPAEPAEAE</sequence>
<comment type="caution">
    <text evidence="3">The sequence shown here is derived from an EMBL/GenBank/DDBJ whole genome shotgun (WGS) entry which is preliminary data.</text>
</comment>
<dbReference type="EMBL" id="LUUJ01000080">
    <property type="protein sequence ID" value="OAI15834.1"/>
    <property type="molecule type" value="Genomic_DNA"/>
</dbReference>
<evidence type="ECO:0000313" key="3">
    <source>
        <dbReference type="EMBL" id="OAI15834.1"/>
    </source>
</evidence>
<reference evidence="3 4" key="1">
    <citation type="submission" date="2016-03" db="EMBL/GenBank/DDBJ databases">
        <authorList>
            <person name="Ploux O."/>
        </authorList>
    </citation>
    <scope>NUCLEOTIDE SEQUENCE [LARGE SCALE GENOMIC DNA]</scope>
    <source>
        <strain evidence="3 4">R-45378</strain>
    </source>
</reference>
<feature type="chain" id="PRO_5008069051" evidence="2">
    <location>
        <begin position="23"/>
        <end position="106"/>
    </location>
</feature>
<dbReference type="OrthoDB" id="5572364at2"/>
<organism evidence="3 4">
    <name type="scientific">Methylomonas koyamae</name>
    <dbReference type="NCBI Taxonomy" id="702114"/>
    <lineage>
        <taxon>Bacteria</taxon>
        <taxon>Pseudomonadati</taxon>
        <taxon>Pseudomonadota</taxon>
        <taxon>Gammaproteobacteria</taxon>
        <taxon>Methylococcales</taxon>
        <taxon>Methylococcaceae</taxon>
        <taxon>Methylomonas</taxon>
    </lineage>
</organism>